<dbReference type="GO" id="GO:0051302">
    <property type="term" value="P:regulation of cell division"/>
    <property type="evidence" value="ECO:0007669"/>
    <property type="project" value="InterPro"/>
</dbReference>
<proteinExistence type="inferred from homology"/>
<comment type="subunit">
    <text evidence="6">Interacts with MinD and FtsZ.</text>
</comment>
<evidence type="ECO:0000256" key="1">
    <source>
        <dbReference type="ARBA" id="ARBA00006291"/>
    </source>
</evidence>
<reference evidence="10" key="1">
    <citation type="journal article" date="2022" name="Front. Microbiol.">
        <title>Genome-based taxonomic rearrangement of Oceanobacter-related bacteria including the description of Thalassolituus hydrocarbonoclasticus sp. nov. and Thalassolituus pacificus sp. nov. and emended description of the genus Thalassolituus.</title>
        <authorList>
            <person name="Dong C."/>
            <person name="Wei L."/>
            <person name="Wang J."/>
            <person name="Lai Q."/>
            <person name="Huang Z."/>
            <person name="Shao Z."/>
        </authorList>
    </citation>
    <scope>NUCLEOTIDE SEQUENCE</scope>
    <source>
        <strain evidence="10">59MF3M-4</strain>
    </source>
</reference>
<keyword evidence="11" id="KW-1185">Reference proteome</keyword>
<dbReference type="PANTHER" id="PTHR34108">
    <property type="entry name" value="SEPTUM SITE-DETERMINING PROTEIN MINC"/>
    <property type="match status" value="1"/>
</dbReference>
<sequence length="230" mass="24630">MDTAVSLKAGLVPLTTLHFSSNNVADIRAELEKKQAEAPALFRHLPCVLDLSTLDHQQLTLADLQQICRDCGLLPVAVRNAGNDWQTQAEALHLADLGKGTSRAAARQQDTPAKDSGNDTPAPARAVKIHTGNIRSGQQLYNDGDLIIFGMVSAGAEVLATGDIHIYGTLRGRALAGVKGDESAIIACQQFDPELVAIAGQYRLFEEQQEQRQQPVAVSLQDGTLNITSV</sequence>
<dbReference type="InterPro" id="IPR013033">
    <property type="entry name" value="MinC"/>
</dbReference>
<comment type="function">
    <text evidence="5 6">Cell division inhibitor that blocks the formation of polar Z ring septums. Rapidly oscillates between the poles of the cell to destabilize FtsZ filaments that have formed before they mature into polar Z rings. Prevents FtsZ polymerization.</text>
</comment>
<evidence type="ECO:0000256" key="2">
    <source>
        <dbReference type="ARBA" id="ARBA00022618"/>
    </source>
</evidence>
<feature type="domain" description="Septum formation inhibitor MinC N-terminal" evidence="9">
    <location>
        <begin position="6"/>
        <end position="75"/>
    </location>
</feature>
<dbReference type="InterPro" id="IPR007874">
    <property type="entry name" value="MinC_N"/>
</dbReference>
<dbReference type="AlphaFoldDB" id="A0A9X2WHY5"/>
<dbReference type="Gene3D" id="2.160.20.70">
    <property type="match status" value="1"/>
</dbReference>
<dbReference type="HAMAP" id="MF_00267">
    <property type="entry name" value="MinC"/>
    <property type="match status" value="1"/>
</dbReference>
<evidence type="ECO:0000256" key="4">
    <source>
        <dbReference type="ARBA" id="ARBA00023306"/>
    </source>
</evidence>
<dbReference type="GO" id="GO:0000902">
    <property type="term" value="P:cell morphogenesis"/>
    <property type="evidence" value="ECO:0007669"/>
    <property type="project" value="InterPro"/>
</dbReference>
<evidence type="ECO:0000259" key="9">
    <source>
        <dbReference type="Pfam" id="PF05209"/>
    </source>
</evidence>
<keyword evidence="3 6" id="KW-0717">Septation</keyword>
<evidence type="ECO:0000256" key="7">
    <source>
        <dbReference type="SAM" id="MobiDB-lite"/>
    </source>
</evidence>
<evidence type="ECO:0000256" key="6">
    <source>
        <dbReference type="HAMAP-Rule" id="MF_00267"/>
    </source>
</evidence>
<accession>A0A9X2WHY5</accession>
<dbReference type="RefSeq" id="WP_260977323.1">
    <property type="nucleotide sequence ID" value="NZ_JAOANI010000028.1"/>
</dbReference>
<dbReference type="Gene3D" id="3.30.70.260">
    <property type="match status" value="1"/>
</dbReference>
<protein>
    <recommendedName>
        <fullName evidence="6">Probable septum site-determining protein MinC</fullName>
    </recommendedName>
</protein>
<dbReference type="GO" id="GO:1901891">
    <property type="term" value="P:regulation of cell septum assembly"/>
    <property type="evidence" value="ECO:0007669"/>
    <property type="project" value="InterPro"/>
</dbReference>
<feature type="region of interest" description="Disordered" evidence="7">
    <location>
        <begin position="101"/>
        <end position="123"/>
    </location>
</feature>
<feature type="domain" description="Septum formation inhibitor MinC C-terminal" evidence="8">
    <location>
        <begin position="130"/>
        <end position="227"/>
    </location>
</feature>
<dbReference type="PANTHER" id="PTHR34108:SF1">
    <property type="entry name" value="SEPTUM SITE-DETERMINING PROTEIN MINC"/>
    <property type="match status" value="1"/>
</dbReference>
<evidence type="ECO:0000313" key="10">
    <source>
        <dbReference type="EMBL" id="MCT7360491.1"/>
    </source>
</evidence>
<reference evidence="10" key="2">
    <citation type="submission" date="2022-08" db="EMBL/GenBank/DDBJ databases">
        <authorList>
            <person name="Dong C."/>
        </authorList>
    </citation>
    <scope>NUCLEOTIDE SEQUENCE</scope>
    <source>
        <strain evidence="10">59MF3M-4</strain>
    </source>
</reference>
<comment type="similarity">
    <text evidence="1 6">Belongs to the MinC family.</text>
</comment>
<gene>
    <name evidence="6 10" type="primary">minC</name>
    <name evidence="10" type="ORF">NYR02_15825</name>
</gene>
<dbReference type="InterPro" id="IPR036145">
    <property type="entry name" value="MinC_C_sf"/>
</dbReference>
<dbReference type="InterPro" id="IPR016098">
    <property type="entry name" value="CAP/MinC_C"/>
</dbReference>
<dbReference type="Proteomes" id="UP001147830">
    <property type="component" value="Unassembled WGS sequence"/>
</dbReference>
<keyword evidence="4 6" id="KW-0131">Cell cycle</keyword>
<name>A0A9X2WHY5_9GAMM</name>
<dbReference type="EMBL" id="JAOANI010000028">
    <property type="protein sequence ID" value="MCT7360491.1"/>
    <property type="molecule type" value="Genomic_DNA"/>
</dbReference>
<evidence type="ECO:0000256" key="3">
    <source>
        <dbReference type="ARBA" id="ARBA00023210"/>
    </source>
</evidence>
<dbReference type="Pfam" id="PF03775">
    <property type="entry name" value="MinC_C"/>
    <property type="match status" value="1"/>
</dbReference>
<dbReference type="Pfam" id="PF05209">
    <property type="entry name" value="MinC_N"/>
    <property type="match status" value="1"/>
</dbReference>
<dbReference type="GO" id="GO:0000917">
    <property type="term" value="P:division septum assembly"/>
    <property type="evidence" value="ECO:0007669"/>
    <property type="project" value="UniProtKB-KW"/>
</dbReference>
<organism evidence="10 11">
    <name type="scientific">Thalassolituus pacificus</name>
    <dbReference type="NCBI Taxonomy" id="2975440"/>
    <lineage>
        <taxon>Bacteria</taxon>
        <taxon>Pseudomonadati</taxon>
        <taxon>Pseudomonadota</taxon>
        <taxon>Gammaproteobacteria</taxon>
        <taxon>Oceanospirillales</taxon>
        <taxon>Oceanospirillaceae</taxon>
        <taxon>Thalassolituus</taxon>
    </lineage>
</organism>
<evidence type="ECO:0000256" key="5">
    <source>
        <dbReference type="ARBA" id="ARBA00025606"/>
    </source>
</evidence>
<comment type="caution">
    <text evidence="10">The sequence shown here is derived from an EMBL/GenBank/DDBJ whole genome shotgun (WGS) entry which is preliminary data.</text>
</comment>
<dbReference type="NCBIfam" id="TIGR01222">
    <property type="entry name" value="minC"/>
    <property type="match status" value="1"/>
</dbReference>
<dbReference type="SUPFAM" id="SSF63848">
    <property type="entry name" value="Cell-division inhibitor MinC, C-terminal domain"/>
    <property type="match status" value="1"/>
</dbReference>
<dbReference type="InterPro" id="IPR005526">
    <property type="entry name" value="Septum_form_inhib_MinC_C"/>
</dbReference>
<evidence type="ECO:0000259" key="8">
    <source>
        <dbReference type="Pfam" id="PF03775"/>
    </source>
</evidence>
<evidence type="ECO:0000313" key="11">
    <source>
        <dbReference type="Proteomes" id="UP001147830"/>
    </source>
</evidence>
<keyword evidence="2 6" id="KW-0132">Cell division</keyword>